<evidence type="ECO:0000313" key="3">
    <source>
        <dbReference type="Proteomes" id="UP000653411"/>
    </source>
</evidence>
<dbReference type="AlphaFoldDB" id="A0A917X7T3"/>
<protein>
    <submittedName>
        <fullName evidence="2">Uncharacterized protein</fullName>
    </submittedName>
</protein>
<comment type="caution">
    <text evidence="2">The sequence shown here is derived from an EMBL/GenBank/DDBJ whole genome shotgun (WGS) entry which is preliminary data.</text>
</comment>
<evidence type="ECO:0000313" key="2">
    <source>
        <dbReference type="EMBL" id="GGM86755.1"/>
    </source>
</evidence>
<gene>
    <name evidence="2" type="ORF">GCM10011578_001980</name>
</gene>
<feature type="region of interest" description="Disordered" evidence="1">
    <location>
        <begin position="17"/>
        <end position="36"/>
    </location>
</feature>
<accession>A0A917X7T3</accession>
<reference evidence="2" key="2">
    <citation type="submission" date="2020-09" db="EMBL/GenBank/DDBJ databases">
        <authorList>
            <person name="Sun Q."/>
            <person name="Zhou Y."/>
        </authorList>
    </citation>
    <scope>NUCLEOTIDE SEQUENCE</scope>
    <source>
        <strain evidence="2">CGMCC 4.7110</strain>
    </source>
</reference>
<dbReference type="EMBL" id="BMML01000001">
    <property type="protein sequence ID" value="GGM86755.1"/>
    <property type="molecule type" value="Genomic_DNA"/>
</dbReference>
<keyword evidence="3" id="KW-1185">Reference proteome</keyword>
<organism evidence="2 3">
    <name type="scientific">Streptomyces fuscichromogenes</name>
    <dbReference type="NCBI Taxonomy" id="1324013"/>
    <lineage>
        <taxon>Bacteria</taxon>
        <taxon>Bacillati</taxon>
        <taxon>Actinomycetota</taxon>
        <taxon>Actinomycetes</taxon>
        <taxon>Kitasatosporales</taxon>
        <taxon>Streptomycetaceae</taxon>
        <taxon>Streptomyces</taxon>
    </lineage>
</organism>
<proteinExistence type="predicted"/>
<dbReference type="Proteomes" id="UP000653411">
    <property type="component" value="Unassembled WGS sequence"/>
</dbReference>
<sequence>MSVFRRYAGPFALTSGGDSGAFADNGRPAVSDNQNPAPVFTQNIYRGGTGAQGMEVTQNIGAAPADLMNLVLQLRNLGSHLRDDQQAGFAADVEILEDPEQQATPRLGAWQRIKNALAQGGANVATAGIVAAGEQIVSSLTN</sequence>
<name>A0A917X7T3_9ACTN</name>
<reference evidence="2" key="1">
    <citation type="journal article" date="2014" name="Int. J. Syst. Evol. Microbiol.">
        <title>Complete genome sequence of Corynebacterium casei LMG S-19264T (=DSM 44701T), isolated from a smear-ripened cheese.</title>
        <authorList>
            <consortium name="US DOE Joint Genome Institute (JGI-PGF)"/>
            <person name="Walter F."/>
            <person name="Albersmeier A."/>
            <person name="Kalinowski J."/>
            <person name="Ruckert C."/>
        </authorList>
    </citation>
    <scope>NUCLEOTIDE SEQUENCE</scope>
    <source>
        <strain evidence="2">CGMCC 4.7110</strain>
    </source>
</reference>
<evidence type="ECO:0000256" key="1">
    <source>
        <dbReference type="SAM" id="MobiDB-lite"/>
    </source>
</evidence>